<dbReference type="PANTHER" id="PTHR11895">
    <property type="entry name" value="TRANSAMIDASE"/>
    <property type="match status" value="1"/>
</dbReference>
<dbReference type="EMBL" id="BSTI01000003">
    <property type="protein sequence ID" value="GLY65221.1"/>
    <property type="molecule type" value="Genomic_DNA"/>
</dbReference>
<sequence length="444" mass="45913">MTDNITALERPAPGDWTQTATAEEIAAQLPLAGGKPYPIAVKANIGVRGLRRSAGCELLDTVAEAADAPIVAALRRTGAVVVGMTNMHELAFGITSANAAYGAVRLPGHPDRSAGGSSGGSAAVVARGHVPVALGTDTGGSVSIPAGLCGVAGFRPSTGRWPTAGTVGLSWTRDTTGVFARSVDRLAEIDAALVGEPGERDGQTGARRPRVGVPAEMLGELHPSTREAIEPALDVLAQTLDLVPVRLGEVWELSHLAAMPIAVWEARRLLGDAAARALGVEPERAFARLAASVRSHDVKQILAAEASSPVSPDEYATAQDRTAQARERYAALLHEHALEAIVFPTTPAPAPPVTGDGFVEHLGRRVDVFELYVRNTTPGAMLGAPMVTLPLPVPEVALPIGLTVQGARFADRRVLDLASRIAAGLSSAGPATSSPTLGATTVRR</sequence>
<gene>
    <name evidence="2" type="primary">tms2</name>
    <name evidence="2" type="ORF">Atai01_18400</name>
</gene>
<keyword evidence="2" id="KW-0378">Hydrolase</keyword>
<dbReference type="GO" id="GO:0016787">
    <property type="term" value="F:hydrolase activity"/>
    <property type="evidence" value="ECO:0007669"/>
    <property type="project" value="UniProtKB-KW"/>
</dbReference>
<dbReference type="PANTHER" id="PTHR11895:SF151">
    <property type="entry name" value="GLUTAMYL-TRNA(GLN) AMIDOTRANSFERASE SUBUNIT A"/>
    <property type="match status" value="1"/>
</dbReference>
<dbReference type="Pfam" id="PF01425">
    <property type="entry name" value="Amidase"/>
    <property type="match status" value="1"/>
</dbReference>
<reference evidence="2" key="1">
    <citation type="submission" date="2023-03" db="EMBL/GenBank/DDBJ databases">
        <title>Amycolatopsis taiwanensis NBRC 103393.</title>
        <authorList>
            <person name="Ichikawa N."/>
            <person name="Sato H."/>
            <person name="Tonouchi N."/>
        </authorList>
    </citation>
    <scope>NUCLEOTIDE SEQUENCE</scope>
    <source>
        <strain evidence="2">NBRC 103393</strain>
    </source>
</reference>
<accession>A0A9W6QYM9</accession>
<dbReference type="InterPro" id="IPR036928">
    <property type="entry name" value="AS_sf"/>
</dbReference>
<dbReference type="RefSeq" id="WP_285486504.1">
    <property type="nucleotide sequence ID" value="NZ_BSTI01000003.1"/>
</dbReference>
<evidence type="ECO:0000313" key="3">
    <source>
        <dbReference type="Proteomes" id="UP001165136"/>
    </source>
</evidence>
<protein>
    <submittedName>
        <fullName evidence="2">Indole acetimide hydrolase</fullName>
    </submittedName>
</protein>
<dbReference type="InterPro" id="IPR023631">
    <property type="entry name" value="Amidase_dom"/>
</dbReference>
<organism evidence="2 3">
    <name type="scientific">Amycolatopsis taiwanensis</name>
    <dbReference type="NCBI Taxonomy" id="342230"/>
    <lineage>
        <taxon>Bacteria</taxon>
        <taxon>Bacillati</taxon>
        <taxon>Actinomycetota</taxon>
        <taxon>Actinomycetes</taxon>
        <taxon>Pseudonocardiales</taxon>
        <taxon>Pseudonocardiaceae</taxon>
        <taxon>Amycolatopsis</taxon>
    </lineage>
</organism>
<dbReference type="SUPFAM" id="SSF75304">
    <property type="entry name" value="Amidase signature (AS) enzymes"/>
    <property type="match status" value="1"/>
</dbReference>
<feature type="domain" description="Amidase" evidence="1">
    <location>
        <begin position="27"/>
        <end position="415"/>
    </location>
</feature>
<name>A0A9W6QYM9_9PSEU</name>
<proteinExistence type="predicted"/>
<dbReference type="Proteomes" id="UP001165136">
    <property type="component" value="Unassembled WGS sequence"/>
</dbReference>
<comment type="caution">
    <text evidence="2">The sequence shown here is derived from an EMBL/GenBank/DDBJ whole genome shotgun (WGS) entry which is preliminary data.</text>
</comment>
<dbReference type="AlphaFoldDB" id="A0A9W6QYM9"/>
<evidence type="ECO:0000259" key="1">
    <source>
        <dbReference type="Pfam" id="PF01425"/>
    </source>
</evidence>
<dbReference type="InterPro" id="IPR000120">
    <property type="entry name" value="Amidase"/>
</dbReference>
<keyword evidence="3" id="KW-1185">Reference proteome</keyword>
<dbReference type="Gene3D" id="3.90.1300.10">
    <property type="entry name" value="Amidase signature (AS) domain"/>
    <property type="match status" value="1"/>
</dbReference>
<evidence type="ECO:0000313" key="2">
    <source>
        <dbReference type="EMBL" id="GLY65221.1"/>
    </source>
</evidence>